<dbReference type="InterPro" id="IPR023089">
    <property type="entry name" value="YozE_SAM-like"/>
</dbReference>
<dbReference type="Gene3D" id="1.10.150.260">
    <property type="entry name" value="YozE SAM-like"/>
    <property type="match status" value="1"/>
</dbReference>
<dbReference type="SUPFAM" id="SSF140652">
    <property type="entry name" value="YozE-like"/>
    <property type="match status" value="1"/>
</dbReference>
<gene>
    <name evidence="2" type="ORF">GCM10007425_05400</name>
</gene>
<dbReference type="AlphaFoldDB" id="A0A917FYB8"/>
<dbReference type="InterPro" id="IPR036806">
    <property type="entry name" value="YozE_SAM-like_sf"/>
</dbReference>
<dbReference type="RefSeq" id="WP_188613481.1">
    <property type="nucleotide sequence ID" value="NZ_BMJT01000002.1"/>
</dbReference>
<dbReference type="NCBIfam" id="NF010193">
    <property type="entry name" value="PRK13672.1"/>
    <property type="match status" value="1"/>
</dbReference>
<name>A0A917FYB8_9BACI</name>
<reference evidence="2" key="2">
    <citation type="submission" date="2020-09" db="EMBL/GenBank/DDBJ databases">
        <authorList>
            <person name="Sun Q."/>
            <person name="Zhou Y."/>
        </authorList>
    </citation>
    <scope>NUCLEOTIDE SEQUENCE</scope>
    <source>
        <strain evidence="2">CGMCC 1.15760</strain>
    </source>
</reference>
<protein>
    <submittedName>
        <fullName evidence="2">UPF0346 protein</fullName>
    </submittedName>
</protein>
<comment type="caution">
    <text evidence="2">The sequence shown here is derived from an EMBL/GenBank/DDBJ whole genome shotgun (WGS) entry which is preliminary data.</text>
</comment>
<evidence type="ECO:0000313" key="3">
    <source>
        <dbReference type="Proteomes" id="UP000616608"/>
    </source>
</evidence>
<dbReference type="Proteomes" id="UP000616608">
    <property type="component" value="Unassembled WGS sequence"/>
</dbReference>
<evidence type="ECO:0000313" key="2">
    <source>
        <dbReference type="EMBL" id="GGG14017.1"/>
    </source>
</evidence>
<dbReference type="Pfam" id="PF06855">
    <property type="entry name" value="YozE_SAM_like"/>
    <property type="match status" value="1"/>
</dbReference>
<accession>A0A917FYB8</accession>
<sequence>MERTFYHFVLTFRGGADDKAQFAEAVFHDHSFPKQSTDFDELSEYIELQQQPEMTADVFDVIWALYH</sequence>
<reference evidence="2" key="1">
    <citation type="journal article" date="2014" name="Int. J. Syst. Evol. Microbiol.">
        <title>Complete genome sequence of Corynebacterium casei LMG S-19264T (=DSM 44701T), isolated from a smear-ripened cheese.</title>
        <authorList>
            <consortium name="US DOE Joint Genome Institute (JGI-PGF)"/>
            <person name="Walter F."/>
            <person name="Albersmeier A."/>
            <person name="Kalinowski J."/>
            <person name="Ruckert C."/>
        </authorList>
    </citation>
    <scope>NUCLEOTIDE SEQUENCE</scope>
    <source>
        <strain evidence="2">CGMCC 1.15760</strain>
    </source>
</reference>
<organism evidence="2 3">
    <name type="scientific">Lysinibacillus alkalisoli</name>
    <dbReference type="NCBI Taxonomy" id="1911548"/>
    <lineage>
        <taxon>Bacteria</taxon>
        <taxon>Bacillati</taxon>
        <taxon>Bacillota</taxon>
        <taxon>Bacilli</taxon>
        <taxon>Bacillales</taxon>
        <taxon>Bacillaceae</taxon>
        <taxon>Lysinibacillus</taxon>
    </lineage>
</organism>
<dbReference type="EMBL" id="BMJT01000002">
    <property type="protein sequence ID" value="GGG14017.1"/>
    <property type="molecule type" value="Genomic_DNA"/>
</dbReference>
<evidence type="ECO:0000259" key="1">
    <source>
        <dbReference type="Pfam" id="PF06855"/>
    </source>
</evidence>
<proteinExistence type="predicted"/>
<feature type="domain" description="YozE SAM-like" evidence="1">
    <location>
        <begin position="4"/>
        <end position="67"/>
    </location>
</feature>
<keyword evidence="3" id="KW-1185">Reference proteome</keyword>